<proteinExistence type="predicted"/>
<reference evidence="3" key="1">
    <citation type="journal article" date="2014" name="Nat. Commun.">
        <title>Genomic adaptations of the halophilic Dead Sea filamentous fungus Eurotium rubrum.</title>
        <authorList>
            <person name="Kis-Papo T."/>
            <person name="Weig A.R."/>
            <person name="Riley R."/>
            <person name="Persoh D."/>
            <person name="Salamov A."/>
            <person name="Sun H."/>
            <person name="Lipzen A."/>
            <person name="Wasser S.P."/>
            <person name="Rambold G."/>
            <person name="Grigoriev I.V."/>
            <person name="Nevo E."/>
        </authorList>
    </citation>
    <scope>NUCLEOTIDE SEQUENCE [LARGE SCALE GENOMIC DNA]</scope>
    <source>
        <strain evidence="3">CBS 135680</strain>
    </source>
</reference>
<evidence type="ECO:0000256" key="1">
    <source>
        <dbReference type="SAM" id="Phobius"/>
    </source>
</evidence>
<keyword evidence="1" id="KW-0472">Membrane</keyword>
<dbReference type="HOGENOM" id="CLU_2405261_0_0_1"/>
<accession>A0A017S2V0</accession>
<evidence type="ECO:0000313" key="3">
    <source>
        <dbReference type="Proteomes" id="UP000019804"/>
    </source>
</evidence>
<dbReference type="EMBL" id="KK088448">
    <property type="protein sequence ID" value="EYE91146.1"/>
    <property type="molecule type" value="Genomic_DNA"/>
</dbReference>
<sequence length="93" mass="10438">MGGCSFPVNSSYYMLALLHLVTITTITTARQSVLFGYAFSARRVLLFLLFSFSPLLVLPFLSSLPSSFCLTFTSKVNRLTLQILTADVYRPYQ</sequence>
<name>A0A017S2V0_ASPRC</name>
<feature type="transmembrane region" description="Helical" evidence="1">
    <location>
        <begin position="44"/>
        <end position="64"/>
    </location>
</feature>
<protein>
    <submittedName>
        <fullName evidence="2">Uncharacterized protein</fullName>
    </submittedName>
</protein>
<dbReference type="RefSeq" id="XP_040634836.1">
    <property type="nucleotide sequence ID" value="XM_040783042.1"/>
</dbReference>
<organism evidence="2 3">
    <name type="scientific">Aspergillus ruber (strain CBS 135680)</name>
    <dbReference type="NCBI Taxonomy" id="1388766"/>
    <lineage>
        <taxon>Eukaryota</taxon>
        <taxon>Fungi</taxon>
        <taxon>Dikarya</taxon>
        <taxon>Ascomycota</taxon>
        <taxon>Pezizomycotina</taxon>
        <taxon>Eurotiomycetes</taxon>
        <taxon>Eurotiomycetidae</taxon>
        <taxon>Eurotiales</taxon>
        <taxon>Aspergillaceae</taxon>
        <taxon>Aspergillus</taxon>
        <taxon>Aspergillus subgen. Aspergillus</taxon>
    </lineage>
</organism>
<dbReference type="Proteomes" id="UP000019804">
    <property type="component" value="Unassembled WGS sequence"/>
</dbReference>
<keyword evidence="1" id="KW-1133">Transmembrane helix</keyword>
<evidence type="ECO:0000313" key="2">
    <source>
        <dbReference type="EMBL" id="EYE91146.1"/>
    </source>
</evidence>
<dbReference type="AlphaFoldDB" id="A0A017S2V0"/>
<feature type="non-terminal residue" evidence="2">
    <location>
        <position position="93"/>
    </location>
</feature>
<keyword evidence="1" id="KW-0812">Transmembrane</keyword>
<feature type="transmembrane region" description="Helical" evidence="1">
    <location>
        <begin position="12"/>
        <end position="37"/>
    </location>
</feature>
<gene>
    <name evidence="2" type="ORF">EURHEDRAFT_416759</name>
</gene>
<dbReference type="GeneID" id="63698166"/>
<keyword evidence="3" id="KW-1185">Reference proteome</keyword>